<keyword evidence="2" id="KW-1185">Reference proteome</keyword>
<proteinExistence type="predicted"/>
<dbReference type="EMBL" id="JBHRVA010000002">
    <property type="protein sequence ID" value="MFC3302617.1"/>
    <property type="molecule type" value="Genomic_DNA"/>
</dbReference>
<evidence type="ECO:0000313" key="2">
    <source>
        <dbReference type="Proteomes" id="UP001595607"/>
    </source>
</evidence>
<gene>
    <name evidence="1" type="ORF">ACFONP_07715</name>
</gene>
<accession>A0ABV7MCH4</accession>
<protein>
    <submittedName>
        <fullName evidence="1">DUF1801 domain-containing protein</fullName>
    </submittedName>
</protein>
<comment type="caution">
    <text evidence="1">The sequence shown here is derived from an EMBL/GenBank/DDBJ whole genome shotgun (WGS) entry which is preliminary data.</text>
</comment>
<dbReference type="RefSeq" id="WP_189571043.1">
    <property type="nucleotide sequence ID" value="NZ_BMXU01000001.1"/>
</dbReference>
<name>A0ABV7MCH4_9PROT</name>
<dbReference type="Proteomes" id="UP001595607">
    <property type="component" value="Unassembled WGS sequence"/>
</dbReference>
<reference evidence="2" key="1">
    <citation type="journal article" date="2019" name="Int. J. Syst. Evol. Microbiol.">
        <title>The Global Catalogue of Microorganisms (GCM) 10K type strain sequencing project: providing services to taxonomists for standard genome sequencing and annotation.</title>
        <authorList>
            <consortium name="The Broad Institute Genomics Platform"/>
            <consortium name="The Broad Institute Genome Sequencing Center for Infectious Disease"/>
            <person name="Wu L."/>
            <person name="Ma J."/>
        </authorList>
    </citation>
    <scope>NUCLEOTIDE SEQUENCE [LARGE SCALE GENOMIC DNA]</scope>
    <source>
        <strain evidence="2">KCTC 22245</strain>
    </source>
</reference>
<evidence type="ECO:0000313" key="1">
    <source>
        <dbReference type="EMBL" id="MFC3302617.1"/>
    </source>
</evidence>
<organism evidence="1 2">
    <name type="scientific">Parvularcula lutaonensis</name>
    <dbReference type="NCBI Taxonomy" id="491923"/>
    <lineage>
        <taxon>Bacteria</taxon>
        <taxon>Pseudomonadati</taxon>
        <taxon>Pseudomonadota</taxon>
        <taxon>Alphaproteobacteria</taxon>
        <taxon>Parvularculales</taxon>
        <taxon>Parvularculaceae</taxon>
        <taxon>Parvularcula</taxon>
    </lineage>
</organism>
<sequence length="132" mass="14698">MRLDPDMMIEALEGRTWAIARTVKREIDAVAPFAECGLAMGVPTWSVHHRVVSLIPFPAKCNLHFWQGERLEALVPGRLRGTNAGSIRFLELHSMLDVDGDVRALIREAFSLTLSDLAKEEAARESNAALQF</sequence>